<feature type="compositionally biased region" description="Basic and acidic residues" evidence="1">
    <location>
        <begin position="277"/>
        <end position="288"/>
    </location>
</feature>
<accession>A0ABQ0L0Y8</accession>
<proteinExistence type="predicted"/>
<feature type="compositionally biased region" description="Acidic residues" evidence="1">
    <location>
        <begin position="301"/>
        <end position="314"/>
    </location>
</feature>
<gene>
    <name evidence="2" type="ORF">MCHLO_02395</name>
</gene>
<organism evidence="2 3">
    <name type="scientific">Mycena chlorophos</name>
    <name type="common">Agaric fungus</name>
    <name type="synonym">Agaricus chlorophos</name>
    <dbReference type="NCBI Taxonomy" id="658473"/>
    <lineage>
        <taxon>Eukaryota</taxon>
        <taxon>Fungi</taxon>
        <taxon>Dikarya</taxon>
        <taxon>Basidiomycota</taxon>
        <taxon>Agaricomycotina</taxon>
        <taxon>Agaricomycetes</taxon>
        <taxon>Agaricomycetidae</taxon>
        <taxon>Agaricales</taxon>
        <taxon>Marasmiineae</taxon>
        <taxon>Mycenaceae</taxon>
        <taxon>Mycena</taxon>
    </lineage>
</organism>
<sequence length="330" mass="36379">MSDWHNKLAALNLKNSIGVAAAEFSATDVVIRDMGGIFKAMTRKKDGGLVEGIFAVVGCVGDLTFPPVTFPRAKEASKNLLLQQASISGYGSQEFMKAYDFVAEMDDKFATAILTTPITQFAASSGPIDEEGGMSLTASSRYFTKSKDPLSQHERRAIPPDVDPYGALGRLETTRAAYCTDNVVKYLKIAGSGSKYATQQDTRTTLTCIRLVSRDPSLFRPREIVQLKFAVHAFRKFSPEAGPSFTVKLVLRSVVFLDGTIADRIVALERRTLKRKCEDAKKDKTRDQKRQRRGGNPLADVDYDAETDSGAETDDTVRGVERMQLDGERR</sequence>
<feature type="compositionally biased region" description="Basic and acidic residues" evidence="1">
    <location>
        <begin position="315"/>
        <end position="330"/>
    </location>
</feature>
<protein>
    <submittedName>
        <fullName evidence="2">Uncharacterized protein</fullName>
    </submittedName>
</protein>
<dbReference type="Proteomes" id="UP000815677">
    <property type="component" value="Unassembled WGS sequence"/>
</dbReference>
<evidence type="ECO:0000313" key="3">
    <source>
        <dbReference type="Proteomes" id="UP000815677"/>
    </source>
</evidence>
<dbReference type="EMBL" id="DF840203">
    <property type="protein sequence ID" value="GAT44785.1"/>
    <property type="molecule type" value="Genomic_DNA"/>
</dbReference>
<evidence type="ECO:0000313" key="2">
    <source>
        <dbReference type="EMBL" id="GAT44785.1"/>
    </source>
</evidence>
<keyword evidence="3" id="KW-1185">Reference proteome</keyword>
<evidence type="ECO:0000256" key="1">
    <source>
        <dbReference type="SAM" id="MobiDB-lite"/>
    </source>
</evidence>
<feature type="region of interest" description="Disordered" evidence="1">
    <location>
        <begin position="277"/>
        <end position="330"/>
    </location>
</feature>
<reference evidence="2" key="1">
    <citation type="submission" date="2014-09" db="EMBL/GenBank/DDBJ databases">
        <title>Genome sequence of the luminous mushroom Mycena chlorophos for searching fungal bioluminescence genes.</title>
        <authorList>
            <person name="Tanaka Y."/>
            <person name="Kasuga D."/>
            <person name="Oba Y."/>
            <person name="Hase S."/>
            <person name="Sato K."/>
            <person name="Oba Y."/>
            <person name="Sakakibara Y."/>
        </authorList>
    </citation>
    <scope>NUCLEOTIDE SEQUENCE</scope>
</reference>
<name>A0ABQ0L0Y8_MYCCL</name>